<evidence type="ECO:0000259" key="2">
    <source>
        <dbReference type="Pfam" id="PF11127"/>
    </source>
</evidence>
<protein>
    <recommendedName>
        <fullName evidence="2">Inner membrane protein YgaP-like transmembrane domain-containing protein</fullName>
    </recommendedName>
</protein>
<accession>A0ABS4SEB9</accession>
<comment type="caution">
    <text evidence="3">The sequence shown here is derived from an EMBL/GenBank/DDBJ whole genome shotgun (WGS) entry which is preliminary data.</text>
</comment>
<dbReference type="InterPro" id="IPR021309">
    <property type="entry name" value="YgaP-like_TM"/>
</dbReference>
<feature type="domain" description="Inner membrane protein YgaP-like transmembrane" evidence="2">
    <location>
        <begin position="19"/>
        <end position="73"/>
    </location>
</feature>
<dbReference type="RefSeq" id="WP_209763968.1">
    <property type="nucleotide sequence ID" value="NZ_JAGINP010000002.1"/>
</dbReference>
<evidence type="ECO:0000256" key="1">
    <source>
        <dbReference type="SAM" id="MobiDB-lite"/>
    </source>
</evidence>
<gene>
    <name evidence="3" type="ORF">J2851_000673</name>
</gene>
<feature type="region of interest" description="Disordered" evidence="1">
    <location>
        <begin position="70"/>
        <end position="112"/>
    </location>
</feature>
<evidence type="ECO:0000313" key="4">
    <source>
        <dbReference type="Proteomes" id="UP000781958"/>
    </source>
</evidence>
<sequence>MNAENAIQSTYDRFFGGERNLGPVERAVSTGLGLIMAAGGVRRADVPGAIMGLAGAALVARGMSGHCPMKAMMQGDGHHGLSDMSGGDGQRDGQHLRNEAYGHDDTRLRTYS</sequence>
<name>A0ABS4SEB9_9PROT</name>
<proteinExistence type="predicted"/>
<dbReference type="EMBL" id="JAGINP010000002">
    <property type="protein sequence ID" value="MBP2290931.1"/>
    <property type="molecule type" value="Genomic_DNA"/>
</dbReference>
<organism evidence="3 4">
    <name type="scientific">Azospirillum rugosum</name>
    <dbReference type="NCBI Taxonomy" id="416170"/>
    <lineage>
        <taxon>Bacteria</taxon>
        <taxon>Pseudomonadati</taxon>
        <taxon>Pseudomonadota</taxon>
        <taxon>Alphaproteobacteria</taxon>
        <taxon>Rhodospirillales</taxon>
        <taxon>Azospirillaceae</taxon>
        <taxon>Azospirillum</taxon>
    </lineage>
</organism>
<reference evidence="3 4" key="1">
    <citation type="submission" date="2021-03" db="EMBL/GenBank/DDBJ databases">
        <title>Genomic Encyclopedia of Type Strains, Phase III (KMG-III): the genomes of soil and plant-associated and newly described type strains.</title>
        <authorList>
            <person name="Whitman W."/>
        </authorList>
    </citation>
    <scope>NUCLEOTIDE SEQUENCE [LARGE SCALE GENOMIC DNA]</scope>
    <source>
        <strain evidence="3 4">IMMIB AFH-6</strain>
    </source>
</reference>
<dbReference type="Pfam" id="PF11127">
    <property type="entry name" value="YgaP-like_TM"/>
    <property type="match status" value="1"/>
</dbReference>
<dbReference type="Proteomes" id="UP000781958">
    <property type="component" value="Unassembled WGS sequence"/>
</dbReference>
<evidence type="ECO:0000313" key="3">
    <source>
        <dbReference type="EMBL" id="MBP2290931.1"/>
    </source>
</evidence>
<feature type="compositionally biased region" description="Basic and acidic residues" evidence="1">
    <location>
        <begin position="89"/>
        <end position="112"/>
    </location>
</feature>
<keyword evidence="4" id="KW-1185">Reference proteome</keyword>